<name>A0A9J6CCS3_POLVA</name>
<accession>A0A9J6CCS3</accession>
<dbReference type="InterPro" id="IPR042104">
    <property type="entry name" value="PKS_dehydratase_sf"/>
</dbReference>
<sequence>MSFGELGCAYADNCSTAEEMILSAYSRGMASIETQKRSLDQWQLLDLFLFYNHSRTSSLPSYWLSLYLFGKQWHINIDSAFQDFAIEFEDVNSGRATTITKNQEVELIVVIQKGTGRFEILDGTNRVATGFVRKAIEPKIVALETPEDSNIPTLYSRDFYKELRLRWI</sequence>
<evidence type="ECO:0000313" key="1">
    <source>
        <dbReference type="EMBL" id="KAG5679908.1"/>
    </source>
</evidence>
<gene>
    <name evidence="1" type="ORF">PVAND_009444</name>
</gene>
<dbReference type="AlphaFoldDB" id="A0A9J6CCS3"/>
<evidence type="ECO:0000313" key="2">
    <source>
        <dbReference type="Proteomes" id="UP001107558"/>
    </source>
</evidence>
<keyword evidence="2" id="KW-1185">Reference proteome</keyword>
<dbReference type="EMBL" id="JADBJN010000001">
    <property type="protein sequence ID" value="KAG5679908.1"/>
    <property type="molecule type" value="Genomic_DNA"/>
</dbReference>
<comment type="caution">
    <text evidence="1">The sequence shown here is derived from an EMBL/GenBank/DDBJ whole genome shotgun (WGS) entry which is preliminary data.</text>
</comment>
<organism evidence="1 2">
    <name type="scientific">Polypedilum vanderplanki</name>
    <name type="common">Sleeping chironomid midge</name>
    <dbReference type="NCBI Taxonomy" id="319348"/>
    <lineage>
        <taxon>Eukaryota</taxon>
        <taxon>Metazoa</taxon>
        <taxon>Ecdysozoa</taxon>
        <taxon>Arthropoda</taxon>
        <taxon>Hexapoda</taxon>
        <taxon>Insecta</taxon>
        <taxon>Pterygota</taxon>
        <taxon>Neoptera</taxon>
        <taxon>Endopterygota</taxon>
        <taxon>Diptera</taxon>
        <taxon>Nematocera</taxon>
        <taxon>Chironomoidea</taxon>
        <taxon>Chironomidae</taxon>
        <taxon>Chironominae</taxon>
        <taxon>Polypedilum</taxon>
        <taxon>Polypedilum</taxon>
    </lineage>
</organism>
<reference evidence="1" key="1">
    <citation type="submission" date="2021-03" db="EMBL/GenBank/DDBJ databases">
        <title>Chromosome level genome of the anhydrobiotic midge Polypedilum vanderplanki.</title>
        <authorList>
            <person name="Yoshida Y."/>
            <person name="Kikawada T."/>
            <person name="Gusev O."/>
        </authorList>
    </citation>
    <scope>NUCLEOTIDE SEQUENCE</scope>
    <source>
        <strain evidence="1">NIAS01</strain>
        <tissue evidence="1">Whole body or cell culture</tissue>
    </source>
</reference>
<protein>
    <submittedName>
        <fullName evidence="1">Uncharacterized protein</fullName>
    </submittedName>
</protein>
<dbReference type="Gene3D" id="3.10.129.110">
    <property type="entry name" value="Polyketide synthase dehydratase"/>
    <property type="match status" value="1"/>
</dbReference>
<dbReference type="Proteomes" id="UP001107558">
    <property type="component" value="Chromosome 1"/>
</dbReference>
<proteinExistence type="predicted"/>
<dbReference type="OrthoDB" id="329835at2759"/>